<evidence type="ECO:0000313" key="2">
    <source>
        <dbReference type="EMBL" id="AYF75279.1"/>
    </source>
</evidence>
<feature type="region of interest" description="Disordered" evidence="1">
    <location>
        <begin position="1"/>
        <end position="59"/>
    </location>
</feature>
<dbReference type="AlphaFoldDB" id="A0A386ZFK6"/>
<feature type="compositionally biased region" description="Low complexity" evidence="1">
    <location>
        <begin position="1"/>
        <end position="21"/>
    </location>
</feature>
<dbReference type="KEGG" id="nyu:D7D52_16950"/>
<gene>
    <name evidence="2" type="primary">mobC</name>
    <name evidence="2" type="ORF">D7D52_16950</name>
</gene>
<evidence type="ECO:0000313" key="3">
    <source>
        <dbReference type="Proteomes" id="UP000267164"/>
    </source>
</evidence>
<keyword evidence="3" id="KW-1185">Reference proteome</keyword>
<evidence type="ECO:0000256" key="1">
    <source>
        <dbReference type="SAM" id="MobiDB-lite"/>
    </source>
</evidence>
<protein>
    <submittedName>
        <fullName evidence="2">Plasmid mobilization relaxosome protein MobC</fullName>
    </submittedName>
</protein>
<organism evidence="2 3">
    <name type="scientific">Nocardia yunnanensis</name>
    <dbReference type="NCBI Taxonomy" id="2382165"/>
    <lineage>
        <taxon>Bacteria</taxon>
        <taxon>Bacillati</taxon>
        <taxon>Actinomycetota</taxon>
        <taxon>Actinomycetes</taxon>
        <taxon>Mycobacteriales</taxon>
        <taxon>Nocardiaceae</taxon>
        <taxon>Nocardia</taxon>
    </lineage>
</organism>
<dbReference type="Proteomes" id="UP000267164">
    <property type="component" value="Chromosome"/>
</dbReference>
<dbReference type="Pfam" id="PF21983">
    <property type="entry name" value="NikA-like"/>
    <property type="match status" value="1"/>
</dbReference>
<dbReference type="InterPro" id="IPR053842">
    <property type="entry name" value="NikA-like"/>
</dbReference>
<sequence>MASPTGASRSSSATTPTAGTAMSGRPAEDGATVSPLPVRARARRRQRQANTAGGRGKAHCVKVTPEQELELVARAGRAKVSVSRLLVEAALSDAGTSVGASRDVADRLAGIERLLANLANNVNQIAVVANSTGTIEREALAANMALLRRLRDRVDIALDGWSVAA</sequence>
<accession>A0A386ZFK6</accession>
<name>A0A386ZFK6_9NOCA</name>
<reference evidence="2 3" key="1">
    <citation type="submission" date="2018-09" db="EMBL/GenBank/DDBJ databases">
        <title>Nocardia yunnanensis sp. nov., an actinomycete isolated from a soil sample.</title>
        <authorList>
            <person name="Zhang J."/>
        </authorList>
    </citation>
    <scope>NUCLEOTIDE SEQUENCE [LARGE SCALE GENOMIC DNA]</scope>
    <source>
        <strain evidence="2 3">CFHS0054</strain>
    </source>
</reference>
<proteinExistence type="predicted"/>
<dbReference type="OrthoDB" id="4565308at2"/>
<dbReference type="EMBL" id="CP032568">
    <property type="protein sequence ID" value="AYF75279.1"/>
    <property type="molecule type" value="Genomic_DNA"/>
</dbReference>